<dbReference type="AlphaFoldDB" id="A0A4Y2CT11"/>
<name>A0A4Y2CT11_ARAVE</name>
<reference evidence="1 2" key="1">
    <citation type="journal article" date="2019" name="Sci. Rep.">
        <title>Orb-weaving spider Araneus ventricosus genome elucidates the spidroin gene catalogue.</title>
        <authorList>
            <person name="Kono N."/>
            <person name="Nakamura H."/>
            <person name="Ohtoshi R."/>
            <person name="Moran D.A.P."/>
            <person name="Shinohara A."/>
            <person name="Yoshida Y."/>
            <person name="Fujiwara M."/>
            <person name="Mori M."/>
            <person name="Tomita M."/>
            <person name="Arakawa K."/>
        </authorList>
    </citation>
    <scope>NUCLEOTIDE SEQUENCE [LARGE SCALE GENOMIC DNA]</scope>
</reference>
<evidence type="ECO:0000313" key="1">
    <source>
        <dbReference type="EMBL" id="GBM07591.1"/>
    </source>
</evidence>
<proteinExistence type="predicted"/>
<comment type="caution">
    <text evidence="1">The sequence shown here is derived from an EMBL/GenBank/DDBJ whole genome shotgun (WGS) entry which is preliminary data.</text>
</comment>
<accession>A0A4Y2CT11</accession>
<evidence type="ECO:0000313" key="2">
    <source>
        <dbReference type="Proteomes" id="UP000499080"/>
    </source>
</evidence>
<gene>
    <name evidence="1" type="ORF">AVEN_230027_1</name>
</gene>
<dbReference type="EMBL" id="BGPR01000244">
    <property type="protein sequence ID" value="GBM07591.1"/>
    <property type="molecule type" value="Genomic_DNA"/>
</dbReference>
<keyword evidence="2" id="KW-1185">Reference proteome</keyword>
<organism evidence="1 2">
    <name type="scientific">Araneus ventricosus</name>
    <name type="common">Orbweaver spider</name>
    <name type="synonym">Epeira ventricosa</name>
    <dbReference type="NCBI Taxonomy" id="182803"/>
    <lineage>
        <taxon>Eukaryota</taxon>
        <taxon>Metazoa</taxon>
        <taxon>Ecdysozoa</taxon>
        <taxon>Arthropoda</taxon>
        <taxon>Chelicerata</taxon>
        <taxon>Arachnida</taxon>
        <taxon>Araneae</taxon>
        <taxon>Araneomorphae</taxon>
        <taxon>Entelegynae</taxon>
        <taxon>Araneoidea</taxon>
        <taxon>Araneidae</taxon>
        <taxon>Araneus</taxon>
    </lineage>
</organism>
<dbReference type="Proteomes" id="UP000499080">
    <property type="component" value="Unassembled WGS sequence"/>
</dbReference>
<protein>
    <submittedName>
        <fullName evidence="1">Uncharacterized protein</fullName>
    </submittedName>
</protein>
<sequence>MFRLRSFSGRIFIGYYHARYAGLPQLRKFFFFRKFFSPVHNFCIVVETNRAQGCCTCASKFSKRLGANRVKRRLLVFILVFDLTLKGNFRKLQFLKPEFSEGY</sequence>